<keyword evidence="1 2" id="KW-0456">Lyase</keyword>
<organism evidence="6 7">
    <name type="scientific">Herbaspirillum robiniae</name>
    <dbReference type="NCBI Taxonomy" id="2014887"/>
    <lineage>
        <taxon>Bacteria</taxon>
        <taxon>Pseudomonadati</taxon>
        <taxon>Pseudomonadota</taxon>
        <taxon>Betaproteobacteria</taxon>
        <taxon>Burkholderiales</taxon>
        <taxon>Oxalobacteraceae</taxon>
        <taxon>Herbaspirillum</taxon>
    </lineage>
</organism>
<gene>
    <name evidence="6" type="ORF">CEJ42_11830</name>
    <name evidence="5" type="ORF">HNO84_21135</name>
</gene>
<dbReference type="Proteomes" id="UP000536746">
    <property type="component" value="Unassembled WGS sequence"/>
</dbReference>
<dbReference type="PANTHER" id="PTHR12128:SF67">
    <property type="entry name" value="BLR3884 PROTEIN"/>
    <property type="match status" value="1"/>
</dbReference>
<feature type="active site" description="Proton donor/acceptor" evidence="3">
    <location>
        <position position="139"/>
    </location>
</feature>
<dbReference type="Pfam" id="PF00701">
    <property type="entry name" value="DHDPS"/>
    <property type="match status" value="1"/>
</dbReference>
<dbReference type="Proteomes" id="UP000197596">
    <property type="component" value="Unassembled WGS sequence"/>
</dbReference>
<evidence type="ECO:0000256" key="4">
    <source>
        <dbReference type="PIRSR" id="PIRSR001365-2"/>
    </source>
</evidence>
<dbReference type="RefSeq" id="WP_079218966.1">
    <property type="nucleotide sequence ID" value="NZ_CP018845.1"/>
</dbReference>
<evidence type="ECO:0000256" key="1">
    <source>
        <dbReference type="ARBA" id="ARBA00023239"/>
    </source>
</evidence>
<dbReference type="PIRSF" id="PIRSF001365">
    <property type="entry name" value="DHDPS"/>
    <property type="match status" value="1"/>
</dbReference>
<accession>A0A246WQJ4</accession>
<dbReference type="Gene3D" id="3.20.20.70">
    <property type="entry name" value="Aldolase class I"/>
    <property type="match status" value="1"/>
</dbReference>
<dbReference type="PRINTS" id="PR00146">
    <property type="entry name" value="DHPICSNTHASE"/>
</dbReference>
<dbReference type="SMART" id="SM01130">
    <property type="entry name" value="DHDPS"/>
    <property type="match status" value="1"/>
</dbReference>
<evidence type="ECO:0000256" key="2">
    <source>
        <dbReference type="PIRNR" id="PIRNR001365"/>
    </source>
</evidence>
<dbReference type="OrthoDB" id="9816489at2"/>
<dbReference type="PANTHER" id="PTHR12128">
    <property type="entry name" value="DIHYDRODIPICOLINATE SYNTHASE"/>
    <property type="match status" value="1"/>
</dbReference>
<feature type="binding site" evidence="4">
    <location>
        <position position="210"/>
    </location>
    <ligand>
        <name>pyruvate</name>
        <dbReference type="ChEBI" id="CHEBI:15361"/>
    </ligand>
</feature>
<comment type="similarity">
    <text evidence="2">Belongs to the DapA family.</text>
</comment>
<dbReference type="CDD" id="cd00408">
    <property type="entry name" value="DHDPS-like"/>
    <property type="match status" value="1"/>
</dbReference>
<feature type="active site" description="Schiff-base intermediate with substrate" evidence="3">
    <location>
        <position position="169"/>
    </location>
</feature>
<evidence type="ECO:0000313" key="5">
    <source>
        <dbReference type="EMBL" id="NUU04122.1"/>
    </source>
</evidence>
<evidence type="ECO:0000256" key="3">
    <source>
        <dbReference type="PIRSR" id="PIRSR001365-1"/>
    </source>
</evidence>
<dbReference type="EMBL" id="JABFMT010000034">
    <property type="protein sequence ID" value="NUU04122.1"/>
    <property type="molecule type" value="Genomic_DNA"/>
</dbReference>
<comment type="caution">
    <text evidence="6">The sequence shown here is derived from an EMBL/GenBank/DDBJ whole genome shotgun (WGS) entry which is preliminary data.</text>
</comment>
<dbReference type="EMBL" id="NJGU01000006">
    <property type="protein sequence ID" value="OWY28673.1"/>
    <property type="molecule type" value="Genomic_DNA"/>
</dbReference>
<reference evidence="5 8" key="2">
    <citation type="journal article" date="2020" name="Front. Plant Sci.">
        <title>Isolation of Rhizosphere Bacteria That Improve Quality and Water Stress Tolerance in Greenhouse Ornamentals.</title>
        <authorList>
            <person name="Nordstedt N.P."/>
            <person name="Jones M.L."/>
        </authorList>
    </citation>
    <scope>NUCLEOTIDE SEQUENCE [LARGE SCALE GENOMIC DNA]</scope>
    <source>
        <strain evidence="5 8">C6C2</strain>
    </source>
</reference>
<name>A0A246WQJ4_9BURK</name>
<evidence type="ECO:0000313" key="6">
    <source>
        <dbReference type="EMBL" id="OWY28673.1"/>
    </source>
</evidence>
<evidence type="ECO:0000313" key="8">
    <source>
        <dbReference type="Proteomes" id="UP000536746"/>
    </source>
</evidence>
<dbReference type="GO" id="GO:0008840">
    <property type="term" value="F:4-hydroxy-tetrahydrodipicolinate synthase activity"/>
    <property type="evidence" value="ECO:0007669"/>
    <property type="project" value="TreeGrafter"/>
</dbReference>
<proteinExistence type="inferred from homology"/>
<dbReference type="InterPro" id="IPR002220">
    <property type="entry name" value="DapA-like"/>
</dbReference>
<dbReference type="AlphaFoldDB" id="A0A246WQJ4"/>
<evidence type="ECO:0000313" key="7">
    <source>
        <dbReference type="Proteomes" id="UP000197596"/>
    </source>
</evidence>
<protein>
    <submittedName>
        <fullName evidence="6">Dihydrodipicolinate synthase family protein</fullName>
    </submittedName>
</protein>
<reference evidence="6 7" key="1">
    <citation type="submission" date="2017-06" db="EMBL/GenBank/DDBJ databases">
        <title>Herbaspirillum phytohormonus sp. nov., isolated from the root nodule of Robinia pseudoacacia in lead-zinc mine.</title>
        <authorList>
            <person name="Fan M."/>
            <person name="Lin Y."/>
        </authorList>
    </citation>
    <scope>NUCLEOTIDE SEQUENCE [LARGE SCALE GENOMIC DNA]</scope>
    <source>
        <strain evidence="6 7">HZ10</strain>
    </source>
</reference>
<dbReference type="InterPro" id="IPR013785">
    <property type="entry name" value="Aldolase_TIM"/>
</dbReference>
<keyword evidence="8" id="KW-1185">Reference proteome</keyword>
<sequence>MSHPLSGVFAPVVTPFKADLGVDAELFVQHCRWLLGQGAGLAIFGTNSEANSLSVAERRQLLTLLVEEGIDPARMLPGTGCCAIDDTVALTRHAVEAGCAGVLMLPPFYYKGVSDDGLYRYYAEVIERVGSPRLKLYLYHIPAFTGVPITLGLIDRLVRDFPDTVVGIKDSSGDWDNLSAMLAAFPGFAIFPASESLLSRARPLGAAGCISATANVNPAGIGRLCAAWDQPGAAQLQEQADAVRKTFQKYPMIAALKFATAHYSGNPAWSTVRPPLGALGAQQQGELLAELERIGFAMPGLAH</sequence>
<dbReference type="SUPFAM" id="SSF51569">
    <property type="entry name" value="Aldolase"/>
    <property type="match status" value="1"/>
</dbReference>